<evidence type="ECO:0000259" key="5">
    <source>
        <dbReference type="PROSITE" id="PS50931"/>
    </source>
</evidence>
<dbReference type="Pfam" id="PF00126">
    <property type="entry name" value="HTH_1"/>
    <property type="match status" value="1"/>
</dbReference>
<dbReference type="PROSITE" id="PS50931">
    <property type="entry name" value="HTH_LYSR"/>
    <property type="match status" value="1"/>
</dbReference>
<accession>A0A6N8IZ39</accession>
<dbReference type="FunFam" id="1.10.10.10:FF:000001">
    <property type="entry name" value="LysR family transcriptional regulator"/>
    <property type="match status" value="1"/>
</dbReference>
<feature type="domain" description="HTH lysR-type" evidence="5">
    <location>
        <begin position="6"/>
        <end position="63"/>
    </location>
</feature>
<name>A0A6N8IZ39_9BURK</name>
<comment type="similarity">
    <text evidence="1">Belongs to the LysR transcriptional regulatory family.</text>
</comment>
<dbReference type="InterPro" id="IPR005119">
    <property type="entry name" value="LysR_subst-bd"/>
</dbReference>
<dbReference type="GO" id="GO:0003700">
    <property type="term" value="F:DNA-binding transcription factor activity"/>
    <property type="evidence" value="ECO:0007669"/>
    <property type="project" value="InterPro"/>
</dbReference>
<dbReference type="Gene3D" id="3.40.190.290">
    <property type="match status" value="1"/>
</dbReference>
<sequence length="312" mass="34395">MPQTDLHLRDLRFFEAIAESGHMGQAAEKIGRSQPALSKCVRRLEEAVGSPLFERDGRGIRLTAVGEVLRQRAQVLRGAADYALREVSDFAHGRAGHVRIGSGPIAADFLLPELCRLVLRDGARTTVSIVIGPSWELHEDLRNGKIDMLIGLTTEGETEFRSVPIVEDVVVVAARRNHPIFRQRRITMESLLQYAWALPSPNIPSRQWLDLTFASNGYARPNVQIEAGSIPLLPRMIARTDLLSFVSRHTLALHRGRELKEVAFAPTTLRRKLGVTSRRGGVLSPAAQHVMTLLESDGAALFRQALRGAGSA</sequence>
<comment type="caution">
    <text evidence="6">The sequence shown here is derived from an EMBL/GenBank/DDBJ whole genome shotgun (WGS) entry which is preliminary data.</text>
</comment>
<dbReference type="InterPro" id="IPR000847">
    <property type="entry name" value="LysR_HTH_N"/>
</dbReference>
<dbReference type="RefSeq" id="WP_157400272.1">
    <property type="nucleotide sequence ID" value="NZ_WSEL01000009.1"/>
</dbReference>
<dbReference type="Pfam" id="PF03466">
    <property type="entry name" value="LysR_substrate"/>
    <property type="match status" value="1"/>
</dbReference>
<evidence type="ECO:0000256" key="3">
    <source>
        <dbReference type="ARBA" id="ARBA00023125"/>
    </source>
</evidence>
<reference evidence="6 7" key="1">
    <citation type="submission" date="2019-12" db="EMBL/GenBank/DDBJ databases">
        <authorList>
            <person name="Huq M.A."/>
        </authorList>
    </citation>
    <scope>NUCLEOTIDE SEQUENCE [LARGE SCALE GENOMIC DNA]</scope>
    <source>
        <strain evidence="6 7">MAH-25</strain>
    </source>
</reference>
<dbReference type="GO" id="GO:0003677">
    <property type="term" value="F:DNA binding"/>
    <property type="evidence" value="ECO:0007669"/>
    <property type="project" value="UniProtKB-KW"/>
</dbReference>
<dbReference type="AlphaFoldDB" id="A0A6N8IZ39"/>
<dbReference type="Gene3D" id="1.10.10.10">
    <property type="entry name" value="Winged helix-like DNA-binding domain superfamily/Winged helix DNA-binding domain"/>
    <property type="match status" value="1"/>
</dbReference>
<dbReference type="SUPFAM" id="SSF46785">
    <property type="entry name" value="Winged helix' DNA-binding domain"/>
    <property type="match status" value="1"/>
</dbReference>
<dbReference type="GO" id="GO:0005829">
    <property type="term" value="C:cytosol"/>
    <property type="evidence" value="ECO:0007669"/>
    <property type="project" value="TreeGrafter"/>
</dbReference>
<keyword evidence="3" id="KW-0238">DNA-binding</keyword>
<dbReference type="PANTHER" id="PTHR30419:SF8">
    <property type="entry name" value="NITROGEN ASSIMILATION TRANSCRIPTIONAL ACTIVATOR-RELATED"/>
    <property type="match status" value="1"/>
</dbReference>
<dbReference type="InterPro" id="IPR050950">
    <property type="entry name" value="HTH-type_LysR_regulators"/>
</dbReference>
<dbReference type="SUPFAM" id="SSF53850">
    <property type="entry name" value="Periplasmic binding protein-like II"/>
    <property type="match status" value="1"/>
</dbReference>
<keyword evidence="7" id="KW-1185">Reference proteome</keyword>
<gene>
    <name evidence="6" type="ORF">GON04_22790</name>
</gene>
<dbReference type="InterPro" id="IPR036388">
    <property type="entry name" value="WH-like_DNA-bd_sf"/>
</dbReference>
<dbReference type="EMBL" id="WSEL01000009">
    <property type="protein sequence ID" value="MVQ32301.1"/>
    <property type="molecule type" value="Genomic_DNA"/>
</dbReference>
<evidence type="ECO:0000313" key="6">
    <source>
        <dbReference type="EMBL" id="MVQ32301.1"/>
    </source>
</evidence>
<organism evidence="6 7">
    <name type="scientific">Ramlibacter pinisoli</name>
    <dbReference type="NCBI Taxonomy" id="2682844"/>
    <lineage>
        <taxon>Bacteria</taxon>
        <taxon>Pseudomonadati</taxon>
        <taxon>Pseudomonadota</taxon>
        <taxon>Betaproteobacteria</taxon>
        <taxon>Burkholderiales</taxon>
        <taxon>Comamonadaceae</taxon>
        <taxon>Ramlibacter</taxon>
    </lineage>
</organism>
<keyword evidence="2" id="KW-0805">Transcription regulation</keyword>
<dbReference type="PRINTS" id="PR00039">
    <property type="entry name" value="HTHLYSR"/>
</dbReference>
<evidence type="ECO:0000313" key="7">
    <source>
        <dbReference type="Proteomes" id="UP000469385"/>
    </source>
</evidence>
<proteinExistence type="inferred from homology"/>
<dbReference type="PANTHER" id="PTHR30419">
    <property type="entry name" value="HTH-TYPE TRANSCRIPTIONAL REGULATOR YBHD"/>
    <property type="match status" value="1"/>
</dbReference>
<evidence type="ECO:0000256" key="4">
    <source>
        <dbReference type="ARBA" id="ARBA00023163"/>
    </source>
</evidence>
<evidence type="ECO:0000256" key="1">
    <source>
        <dbReference type="ARBA" id="ARBA00009437"/>
    </source>
</evidence>
<evidence type="ECO:0000256" key="2">
    <source>
        <dbReference type="ARBA" id="ARBA00023015"/>
    </source>
</evidence>
<keyword evidence="4" id="KW-0804">Transcription</keyword>
<dbReference type="Proteomes" id="UP000469385">
    <property type="component" value="Unassembled WGS sequence"/>
</dbReference>
<protein>
    <submittedName>
        <fullName evidence="6">LysR family transcriptional regulator</fullName>
    </submittedName>
</protein>
<dbReference type="InterPro" id="IPR036390">
    <property type="entry name" value="WH_DNA-bd_sf"/>
</dbReference>